<dbReference type="OrthoDB" id="4062367at2759"/>
<dbReference type="Pfam" id="PF21698">
    <property type="entry name" value="Spo16_C"/>
    <property type="match status" value="1"/>
</dbReference>
<proteinExistence type="predicted"/>
<evidence type="ECO:0000259" key="1">
    <source>
        <dbReference type="Pfam" id="PF21698"/>
    </source>
</evidence>
<gene>
    <name evidence="2" type="ORF">HG536_0A01180</name>
</gene>
<dbReference type="Proteomes" id="UP000515788">
    <property type="component" value="Chromosome 1"/>
</dbReference>
<organism evidence="2 3">
    <name type="scientific">Torulaspora globosa</name>
    <dbReference type="NCBI Taxonomy" id="48254"/>
    <lineage>
        <taxon>Eukaryota</taxon>
        <taxon>Fungi</taxon>
        <taxon>Dikarya</taxon>
        <taxon>Ascomycota</taxon>
        <taxon>Saccharomycotina</taxon>
        <taxon>Saccharomycetes</taxon>
        <taxon>Saccharomycetales</taxon>
        <taxon>Saccharomycetaceae</taxon>
        <taxon>Torulaspora</taxon>
    </lineage>
</organism>
<evidence type="ECO:0000313" key="3">
    <source>
        <dbReference type="Proteomes" id="UP000515788"/>
    </source>
</evidence>
<keyword evidence="3" id="KW-1185">Reference proteome</keyword>
<sequence>MISINNCLLLHSLKHCPSLAAVRQTMKSCLPKAPTILKTRLSKRRNIVVDLNFSHTFMGGTPIRGSSRGEIPLRGLHYRAGNCRSPAIHVAEGSFTEVFIPPCKGGAGIENIDFGGDCENLLKRTIMLITRQCGFDEQAMGLSLAETHNLEELIHYCKTHSRSFHRPRDTKAECEPASDFPRGNGCSI</sequence>
<dbReference type="RefSeq" id="XP_037136976.1">
    <property type="nucleotide sequence ID" value="XM_037281081.1"/>
</dbReference>
<name>A0A7G3Z9W5_9SACH</name>
<dbReference type="AlphaFoldDB" id="A0A7G3Z9W5"/>
<evidence type="ECO:0000313" key="2">
    <source>
        <dbReference type="EMBL" id="QLL30301.1"/>
    </source>
</evidence>
<dbReference type="InterPro" id="IPR048323">
    <property type="entry name" value="Spo16_C"/>
</dbReference>
<accession>A0A7G3Z9W5</accession>
<feature type="domain" description="Spo16 protein C-terminal" evidence="1">
    <location>
        <begin position="117"/>
        <end position="157"/>
    </location>
</feature>
<protein>
    <recommendedName>
        <fullName evidence="1">Spo16 protein C-terminal domain-containing protein</fullName>
    </recommendedName>
</protein>
<dbReference type="GeneID" id="59323398"/>
<reference evidence="2 3" key="1">
    <citation type="submission" date="2020-06" db="EMBL/GenBank/DDBJ databases">
        <title>The yeast mating-type switching endonuclease HO is a domesticated member of an unorthodox homing genetic element family.</title>
        <authorList>
            <person name="Coughlan A.Y."/>
            <person name="Lombardi L."/>
            <person name="Braun-Galleani S."/>
            <person name="Martos A.R."/>
            <person name="Galeote V."/>
            <person name="Bigey F."/>
            <person name="Dequin S."/>
            <person name="Byrne K.P."/>
            <person name="Wolfe K.H."/>
        </authorList>
    </citation>
    <scope>NUCLEOTIDE SEQUENCE [LARGE SCALE GENOMIC DNA]</scope>
    <source>
        <strain evidence="2 3">CBS764</strain>
    </source>
</reference>
<dbReference type="EMBL" id="CP059246">
    <property type="protein sequence ID" value="QLL30301.1"/>
    <property type="molecule type" value="Genomic_DNA"/>
</dbReference>
<dbReference type="KEGG" id="tgb:HG536_0A01180"/>